<dbReference type="AlphaFoldDB" id="A0A4U3L9L6"/>
<dbReference type="EMBL" id="SZQL01000001">
    <property type="protein sequence ID" value="TKK72085.1"/>
    <property type="molecule type" value="Genomic_DNA"/>
</dbReference>
<organism evidence="7 8">
    <name type="scientific">Ilyomonas limi</name>
    <dbReference type="NCBI Taxonomy" id="2575867"/>
    <lineage>
        <taxon>Bacteria</taxon>
        <taxon>Pseudomonadati</taxon>
        <taxon>Bacteroidota</taxon>
        <taxon>Chitinophagia</taxon>
        <taxon>Chitinophagales</taxon>
        <taxon>Chitinophagaceae</taxon>
        <taxon>Ilyomonas</taxon>
    </lineage>
</organism>
<evidence type="ECO:0000256" key="1">
    <source>
        <dbReference type="ARBA" id="ARBA00022617"/>
    </source>
</evidence>
<evidence type="ECO:0000256" key="5">
    <source>
        <dbReference type="SAM" id="MobiDB-lite"/>
    </source>
</evidence>
<dbReference type="Proteomes" id="UP000305848">
    <property type="component" value="Unassembled WGS sequence"/>
</dbReference>
<evidence type="ECO:0000256" key="3">
    <source>
        <dbReference type="ARBA" id="ARBA00023004"/>
    </source>
</evidence>
<dbReference type="InterPro" id="IPR036909">
    <property type="entry name" value="Cyt_c-like_dom_sf"/>
</dbReference>
<proteinExistence type="predicted"/>
<keyword evidence="1 4" id="KW-0349">Heme</keyword>
<dbReference type="Gene3D" id="1.10.760.10">
    <property type="entry name" value="Cytochrome c-like domain"/>
    <property type="match status" value="1"/>
</dbReference>
<sequence length="239" mass="25785">MKKLSIILFSIAGVAVATGCSDIRREPGLIYMPDMAYSRAYETYVVRDTNYFTMDSANPHGKIFYNARPVAGTIMRGEDLTFTLPKDKAGDSTYYVASKQIQNPLTNPGAADLKEGERLYLINCAICHGSKLDGNGPLYKGGQGPFPSAPKNLVSDPYTVNMPPGQMYYSITYGKNLMGPYGSQLDHHQRWMVINYIKSKQAANAPKPASTSNTEPANADAGANANTSSTTSAGTSATK</sequence>
<dbReference type="OrthoDB" id="9796771at2"/>
<dbReference type="PROSITE" id="PS51007">
    <property type="entry name" value="CYTC"/>
    <property type="match status" value="1"/>
</dbReference>
<keyword evidence="8" id="KW-1185">Reference proteome</keyword>
<evidence type="ECO:0000313" key="7">
    <source>
        <dbReference type="EMBL" id="TKK72085.1"/>
    </source>
</evidence>
<dbReference type="Pfam" id="PF13442">
    <property type="entry name" value="Cytochrome_CBB3"/>
    <property type="match status" value="1"/>
</dbReference>
<gene>
    <name evidence="7" type="ORF">FC093_02820</name>
</gene>
<dbReference type="GO" id="GO:0020037">
    <property type="term" value="F:heme binding"/>
    <property type="evidence" value="ECO:0007669"/>
    <property type="project" value="InterPro"/>
</dbReference>
<evidence type="ECO:0000256" key="2">
    <source>
        <dbReference type="ARBA" id="ARBA00022723"/>
    </source>
</evidence>
<keyword evidence="2 4" id="KW-0479">Metal-binding</keyword>
<feature type="region of interest" description="Disordered" evidence="5">
    <location>
        <begin position="203"/>
        <end position="239"/>
    </location>
</feature>
<comment type="caution">
    <text evidence="7">The sequence shown here is derived from an EMBL/GenBank/DDBJ whole genome shotgun (WGS) entry which is preliminary data.</text>
</comment>
<evidence type="ECO:0000256" key="4">
    <source>
        <dbReference type="PROSITE-ProRule" id="PRU00433"/>
    </source>
</evidence>
<evidence type="ECO:0000259" key="6">
    <source>
        <dbReference type="PROSITE" id="PS51007"/>
    </source>
</evidence>
<accession>A0A4U3L9L6</accession>
<dbReference type="GO" id="GO:0009055">
    <property type="term" value="F:electron transfer activity"/>
    <property type="evidence" value="ECO:0007669"/>
    <property type="project" value="InterPro"/>
</dbReference>
<name>A0A4U3L9L6_9BACT</name>
<feature type="domain" description="Cytochrome c" evidence="6">
    <location>
        <begin position="111"/>
        <end position="201"/>
    </location>
</feature>
<dbReference type="GO" id="GO:0046872">
    <property type="term" value="F:metal ion binding"/>
    <property type="evidence" value="ECO:0007669"/>
    <property type="project" value="UniProtKB-KW"/>
</dbReference>
<dbReference type="SUPFAM" id="SSF46626">
    <property type="entry name" value="Cytochrome c"/>
    <property type="match status" value="1"/>
</dbReference>
<dbReference type="PROSITE" id="PS51257">
    <property type="entry name" value="PROKAR_LIPOPROTEIN"/>
    <property type="match status" value="1"/>
</dbReference>
<protein>
    <submittedName>
        <fullName evidence="7">Cytochrome c</fullName>
    </submittedName>
</protein>
<feature type="compositionally biased region" description="Low complexity" evidence="5">
    <location>
        <begin position="217"/>
        <end position="239"/>
    </location>
</feature>
<dbReference type="InterPro" id="IPR009056">
    <property type="entry name" value="Cyt_c-like_dom"/>
</dbReference>
<evidence type="ECO:0000313" key="8">
    <source>
        <dbReference type="Proteomes" id="UP000305848"/>
    </source>
</evidence>
<keyword evidence="3 4" id="KW-0408">Iron</keyword>
<reference evidence="7 8" key="1">
    <citation type="submission" date="2019-05" db="EMBL/GenBank/DDBJ databases">
        <title>Panacibacter sp. strain 17mud1-8 Genome sequencing and assembly.</title>
        <authorList>
            <person name="Chhetri G."/>
        </authorList>
    </citation>
    <scope>NUCLEOTIDE SEQUENCE [LARGE SCALE GENOMIC DNA]</scope>
    <source>
        <strain evidence="7 8">17mud1-8</strain>
    </source>
</reference>